<sequence length="446" mass="49371">MSSFKDKIDSLFVGKLWEADLASASRAKSLRIKALRLIYVIVKGFSEEQLILRAMSLVYTTLLTFVPLLAVSFSVLKAFGVHTRFLIFLYYFLEPLGDSGVDLSMKIIGFVENVKVSVLGSIGISMLIFTVISTLQKIERALNYIWNVKGTRGFSQRFSNYMSVLLVGPVLMFSAIGLTTSMMSSAPVKKLTAIHFFGFTFYLVSRLAPYVLISAAFTLIYIFLPNTKVRFRAALSGGIAAAVLWQTIGWIFELFIASSSQYSAIYSSFAALILFLIWLYWNYLTLLIGARVSYYAQHPQLLEPGGNIALSDVLKEKLALAIMFLIGHSFHANRPHWEFVSLSQKLGMPSEIVLEVLNVLEVKGLIVPIHGEPPAYLPAKDLETITLNEIVGAVRVAGDGTNVSDRTPVLIPAVEGVMKHIEDAIYASLENRTLKDLILTGEDAAN</sequence>
<protein>
    <submittedName>
        <fullName evidence="7">Ribonuclease BN</fullName>
    </submittedName>
</protein>
<dbReference type="SUPFAM" id="SSF46785">
    <property type="entry name" value="Winged helix' DNA-binding domain"/>
    <property type="match status" value="1"/>
</dbReference>
<name>A0A2U3QJS3_9BACT</name>
<feature type="transmembrane region" description="Helical" evidence="6">
    <location>
        <begin position="264"/>
        <end position="281"/>
    </location>
</feature>
<accession>A0A2U3QJS3</accession>
<keyword evidence="4 6" id="KW-1133">Transmembrane helix</keyword>
<dbReference type="InterPro" id="IPR036388">
    <property type="entry name" value="WH-like_DNA-bd_sf"/>
</dbReference>
<proteinExistence type="predicted"/>
<feature type="transmembrane region" description="Helical" evidence="6">
    <location>
        <begin position="113"/>
        <end position="135"/>
    </location>
</feature>
<feature type="transmembrane region" description="Helical" evidence="6">
    <location>
        <begin position="62"/>
        <end position="93"/>
    </location>
</feature>
<gene>
    <name evidence="7" type="ORF">NBG4_630012</name>
</gene>
<evidence type="ECO:0000256" key="4">
    <source>
        <dbReference type="ARBA" id="ARBA00022989"/>
    </source>
</evidence>
<comment type="subcellular location">
    <subcellularLocation>
        <location evidence="1">Cell membrane</location>
        <topology evidence="1">Multi-pass membrane protein</topology>
    </subcellularLocation>
</comment>
<dbReference type="InterPro" id="IPR036390">
    <property type="entry name" value="WH_DNA-bd_sf"/>
</dbReference>
<evidence type="ECO:0000256" key="3">
    <source>
        <dbReference type="ARBA" id="ARBA00022692"/>
    </source>
</evidence>
<dbReference type="NCBIfam" id="TIGR00765">
    <property type="entry name" value="yihY_not_rbn"/>
    <property type="match status" value="1"/>
</dbReference>
<evidence type="ECO:0000256" key="1">
    <source>
        <dbReference type="ARBA" id="ARBA00004651"/>
    </source>
</evidence>
<dbReference type="Proteomes" id="UP000245125">
    <property type="component" value="Unassembled WGS sequence"/>
</dbReference>
<feature type="transmembrane region" description="Helical" evidence="6">
    <location>
        <begin position="158"/>
        <end position="179"/>
    </location>
</feature>
<dbReference type="GO" id="GO:0005886">
    <property type="term" value="C:plasma membrane"/>
    <property type="evidence" value="ECO:0007669"/>
    <property type="project" value="UniProtKB-SubCell"/>
</dbReference>
<dbReference type="Gene3D" id="1.10.10.10">
    <property type="entry name" value="Winged helix-like DNA-binding domain superfamily/Winged helix DNA-binding domain"/>
    <property type="match status" value="1"/>
</dbReference>
<organism evidence="7 8">
    <name type="scientific">Candidatus Sulfobium mesophilum</name>
    <dbReference type="NCBI Taxonomy" id="2016548"/>
    <lineage>
        <taxon>Bacteria</taxon>
        <taxon>Pseudomonadati</taxon>
        <taxon>Nitrospirota</taxon>
        <taxon>Nitrospiria</taxon>
        <taxon>Nitrospirales</taxon>
        <taxon>Nitrospiraceae</taxon>
        <taxon>Candidatus Sulfobium</taxon>
    </lineage>
</organism>
<keyword evidence="2" id="KW-1003">Cell membrane</keyword>
<dbReference type="PROSITE" id="PS51197">
    <property type="entry name" value="HTH_RRF2_2"/>
    <property type="match status" value="1"/>
</dbReference>
<keyword evidence="5 6" id="KW-0472">Membrane</keyword>
<evidence type="ECO:0000256" key="2">
    <source>
        <dbReference type="ARBA" id="ARBA00022475"/>
    </source>
</evidence>
<dbReference type="PANTHER" id="PTHR30213:SF0">
    <property type="entry name" value="UPF0761 MEMBRANE PROTEIN YIHY"/>
    <property type="match status" value="1"/>
</dbReference>
<feature type="transmembrane region" description="Helical" evidence="6">
    <location>
        <begin position="199"/>
        <end position="224"/>
    </location>
</feature>
<dbReference type="InterPro" id="IPR000944">
    <property type="entry name" value="Tscrpt_reg_Rrf2"/>
</dbReference>
<evidence type="ECO:0000313" key="7">
    <source>
        <dbReference type="EMBL" id="SPQ01642.1"/>
    </source>
</evidence>
<evidence type="ECO:0000256" key="6">
    <source>
        <dbReference type="SAM" id="Phobius"/>
    </source>
</evidence>
<dbReference type="AlphaFoldDB" id="A0A2U3QJS3"/>
<keyword evidence="3 6" id="KW-0812">Transmembrane</keyword>
<reference evidence="8" key="1">
    <citation type="submission" date="2018-03" db="EMBL/GenBank/DDBJ databases">
        <authorList>
            <person name="Zecchin S."/>
        </authorList>
    </citation>
    <scope>NUCLEOTIDE SEQUENCE [LARGE SCALE GENOMIC DNA]</scope>
</reference>
<dbReference type="InterPro" id="IPR017039">
    <property type="entry name" value="Virul_fac_BrkB"/>
</dbReference>
<dbReference type="PANTHER" id="PTHR30213">
    <property type="entry name" value="INNER MEMBRANE PROTEIN YHJD"/>
    <property type="match status" value="1"/>
</dbReference>
<dbReference type="OrthoDB" id="9808671at2"/>
<keyword evidence="8" id="KW-1185">Reference proteome</keyword>
<dbReference type="Pfam" id="PF03631">
    <property type="entry name" value="Virul_fac_BrkB"/>
    <property type="match status" value="1"/>
</dbReference>
<dbReference type="EMBL" id="OUUY01000112">
    <property type="protein sequence ID" value="SPQ01642.1"/>
    <property type="molecule type" value="Genomic_DNA"/>
</dbReference>
<evidence type="ECO:0000256" key="5">
    <source>
        <dbReference type="ARBA" id="ARBA00023136"/>
    </source>
</evidence>
<evidence type="ECO:0000313" key="8">
    <source>
        <dbReference type="Proteomes" id="UP000245125"/>
    </source>
</evidence>
<feature type="transmembrane region" description="Helical" evidence="6">
    <location>
        <begin position="231"/>
        <end position="252"/>
    </location>
</feature>